<dbReference type="CDD" id="cd11069">
    <property type="entry name" value="CYP_FUM15-like"/>
    <property type="match status" value="1"/>
</dbReference>
<dbReference type="InterPro" id="IPR002397">
    <property type="entry name" value="Cyt_P450_B"/>
</dbReference>
<dbReference type="GO" id="GO:0020037">
    <property type="term" value="F:heme binding"/>
    <property type="evidence" value="ECO:0007669"/>
    <property type="project" value="InterPro"/>
</dbReference>
<organism evidence="2 3">
    <name type="scientific">Aspergillus udagawae</name>
    <dbReference type="NCBI Taxonomy" id="91492"/>
    <lineage>
        <taxon>Eukaryota</taxon>
        <taxon>Fungi</taxon>
        <taxon>Dikarya</taxon>
        <taxon>Ascomycota</taxon>
        <taxon>Pezizomycotina</taxon>
        <taxon>Eurotiomycetes</taxon>
        <taxon>Eurotiomycetidae</taxon>
        <taxon>Eurotiales</taxon>
        <taxon>Aspergillaceae</taxon>
        <taxon>Aspergillus</taxon>
        <taxon>Aspergillus subgen. Fumigati</taxon>
    </lineage>
</organism>
<dbReference type="GO" id="GO:0004497">
    <property type="term" value="F:monooxygenase activity"/>
    <property type="evidence" value="ECO:0007669"/>
    <property type="project" value="InterPro"/>
</dbReference>
<comment type="caution">
    <text evidence="2">The sequence shown here is derived from an EMBL/GenBank/DDBJ whole genome shotgun (WGS) entry which is preliminary data.</text>
</comment>
<dbReference type="SUPFAM" id="SSF48264">
    <property type="entry name" value="Cytochrome P450"/>
    <property type="match status" value="1"/>
</dbReference>
<dbReference type="PANTHER" id="PTHR24305">
    <property type="entry name" value="CYTOCHROME P450"/>
    <property type="match status" value="1"/>
</dbReference>
<sequence length="452" mass="50468">MREWINTIPNDGIIRFTTVFNQERLILTSPEALSDALVTHNYDWDKPEQMKKGLGRIVGQGVLLASGNVHKTQRKCLLPAFSFRHIKTLYPIFWEKSCEMVEAITKATANADNTNAETSISITDWLRRATLDIIGLAGFGQDFDALGKPHSELSNIYEKVFDQPQNENVMKAIETLENIFPVAWLGSLPLQHNRDVKKASMAIRQAARMVICSQEQFKTETTSSILSGNSLLSIASRSGYFTEDNLIDQVMTFLAAGHETPLVGHWWSYADNPLSRRDCGMRSDLNYPLQVKAHRSSILDSLPYLHAVCNEVLRFYPPVPLTRRVCVRDTTIQGERVPKGTNILIVPAALNVSKKLWGEDALEFNPDRWMGSGKNNGGTSSNFANMTFLHGPRSCIGASFAKAEFACLLASIVGRLKFKFSDPDYKSEVSSAGVTARLKHELLLTVEVVEGW</sequence>
<evidence type="ECO:0008006" key="4">
    <source>
        <dbReference type="Google" id="ProtNLM"/>
    </source>
</evidence>
<dbReference type="GO" id="GO:0016705">
    <property type="term" value="F:oxidoreductase activity, acting on paired donors, with incorporation or reduction of molecular oxygen"/>
    <property type="evidence" value="ECO:0007669"/>
    <property type="project" value="InterPro"/>
</dbReference>
<dbReference type="GO" id="GO:0005506">
    <property type="term" value="F:iron ion binding"/>
    <property type="evidence" value="ECO:0007669"/>
    <property type="project" value="InterPro"/>
</dbReference>
<dbReference type="InterPro" id="IPR036396">
    <property type="entry name" value="Cyt_P450_sf"/>
</dbReference>
<dbReference type="InterPro" id="IPR001128">
    <property type="entry name" value="Cyt_P450"/>
</dbReference>
<dbReference type="InterPro" id="IPR050121">
    <property type="entry name" value="Cytochrome_P450_monoxygenase"/>
</dbReference>
<name>A0A8H3SHA5_9EURO</name>
<gene>
    <name evidence="2" type="ORF">IFM46972_11530</name>
</gene>
<dbReference type="Proteomes" id="UP000465221">
    <property type="component" value="Unassembled WGS sequence"/>
</dbReference>
<proteinExistence type="inferred from homology"/>
<reference evidence="2 3" key="1">
    <citation type="submission" date="2020-01" db="EMBL/GenBank/DDBJ databases">
        <title>Draft genome sequence of Aspergillus udagawae IFM 46972.</title>
        <authorList>
            <person name="Takahashi H."/>
            <person name="Yaguchi T."/>
        </authorList>
    </citation>
    <scope>NUCLEOTIDE SEQUENCE [LARGE SCALE GENOMIC DNA]</scope>
    <source>
        <strain evidence="2 3">IFM 46972</strain>
    </source>
</reference>
<dbReference type="PRINTS" id="PR00359">
    <property type="entry name" value="BP450"/>
</dbReference>
<dbReference type="AlphaFoldDB" id="A0A8H3SHA5"/>
<comment type="similarity">
    <text evidence="1">Belongs to the cytochrome P450 family.</text>
</comment>
<evidence type="ECO:0000313" key="2">
    <source>
        <dbReference type="EMBL" id="GFF60042.1"/>
    </source>
</evidence>
<dbReference type="EMBL" id="BLKC01000256">
    <property type="protein sequence ID" value="GFF60042.1"/>
    <property type="molecule type" value="Genomic_DNA"/>
</dbReference>
<evidence type="ECO:0000313" key="3">
    <source>
        <dbReference type="Proteomes" id="UP000465221"/>
    </source>
</evidence>
<evidence type="ECO:0000256" key="1">
    <source>
        <dbReference type="ARBA" id="ARBA00010617"/>
    </source>
</evidence>
<dbReference type="Pfam" id="PF00067">
    <property type="entry name" value="p450"/>
    <property type="match status" value="1"/>
</dbReference>
<dbReference type="PANTHER" id="PTHR24305:SF227">
    <property type="entry name" value="P450, PUTATIVE (EUROFUNG)-RELATED"/>
    <property type="match status" value="1"/>
</dbReference>
<dbReference type="Gene3D" id="1.10.630.10">
    <property type="entry name" value="Cytochrome P450"/>
    <property type="match status" value="2"/>
</dbReference>
<protein>
    <recommendedName>
        <fullName evidence="4">Cytochrome P450</fullName>
    </recommendedName>
</protein>
<accession>A0A8H3SHA5</accession>